<dbReference type="Pfam" id="PF13188">
    <property type="entry name" value="PAS_8"/>
    <property type="match status" value="1"/>
</dbReference>
<feature type="coiled-coil region" evidence="7">
    <location>
        <begin position="444"/>
        <end position="492"/>
    </location>
</feature>
<dbReference type="Pfam" id="PF00512">
    <property type="entry name" value="HisKA"/>
    <property type="match status" value="1"/>
</dbReference>
<dbReference type="InterPro" id="IPR013656">
    <property type="entry name" value="PAS_4"/>
</dbReference>
<dbReference type="InterPro" id="IPR036890">
    <property type="entry name" value="HATPase_C_sf"/>
</dbReference>
<dbReference type="Pfam" id="PF08448">
    <property type="entry name" value="PAS_4"/>
    <property type="match status" value="1"/>
</dbReference>
<feature type="modified residue" description="4-aspartylphosphate" evidence="6">
    <location>
        <position position="789"/>
    </location>
</feature>
<dbReference type="CDD" id="cd00075">
    <property type="entry name" value="HATPase"/>
    <property type="match status" value="1"/>
</dbReference>
<evidence type="ECO:0000259" key="11">
    <source>
        <dbReference type="PROSITE" id="PS50113"/>
    </source>
</evidence>
<name>A0A1Y6BZD9_9NEIS</name>
<evidence type="ECO:0000256" key="2">
    <source>
        <dbReference type="ARBA" id="ARBA00012438"/>
    </source>
</evidence>
<evidence type="ECO:0000256" key="5">
    <source>
        <dbReference type="ARBA" id="ARBA00022777"/>
    </source>
</evidence>
<keyword evidence="4" id="KW-0808">Transferase</keyword>
<dbReference type="Pfam" id="PF02518">
    <property type="entry name" value="HATPase_c"/>
    <property type="match status" value="1"/>
</dbReference>
<comment type="catalytic activity">
    <reaction evidence="1">
        <text>ATP + protein L-histidine = ADP + protein N-phospho-L-histidine.</text>
        <dbReference type="EC" id="2.7.13.3"/>
    </reaction>
</comment>
<dbReference type="InterPro" id="IPR001789">
    <property type="entry name" value="Sig_transdc_resp-reg_receiver"/>
</dbReference>
<keyword evidence="7" id="KW-0175">Coiled coil</keyword>
<evidence type="ECO:0000259" key="10">
    <source>
        <dbReference type="PROSITE" id="PS50112"/>
    </source>
</evidence>
<dbReference type="InterPro" id="IPR000014">
    <property type="entry name" value="PAS"/>
</dbReference>
<protein>
    <recommendedName>
        <fullName evidence="2">histidine kinase</fullName>
        <ecNumber evidence="2">2.7.13.3</ecNumber>
    </recommendedName>
</protein>
<dbReference type="InterPro" id="IPR011006">
    <property type="entry name" value="CheY-like_superfamily"/>
</dbReference>
<dbReference type="Gene3D" id="3.30.450.20">
    <property type="entry name" value="PAS domain"/>
    <property type="match status" value="3"/>
</dbReference>
<feature type="coiled-coil region" evidence="7">
    <location>
        <begin position="18"/>
        <end position="104"/>
    </location>
</feature>
<dbReference type="SUPFAM" id="SSF47384">
    <property type="entry name" value="Homodimeric domain of signal transducing histidine kinase"/>
    <property type="match status" value="1"/>
</dbReference>
<dbReference type="InterPro" id="IPR035965">
    <property type="entry name" value="PAS-like_dom_sf"/>
</dbReference>
<dbReference type="PRINTS" id="PR00344">
    <property type="entry name" value="BCTRLSENSOR"/>
</dbReference>
<dbReference type="InterPro" id="IPR004358">
    <property type="entry name" value="Sig_transdc_His_kin-like_C"/>
</dbReference>
<feature type="domain" description="PAS" evidence="10">
    <location>
        <begin position="332"/>
        <end position="402"/>
    </location>
</feature>
<dbReference type="GO" id="GO:0000155">
    <property type="term" value="F:phosphorelay sensor kinase activity"/>
    <property type="evidence" value="ECO:0007669"/>
    <property type="project" value="InterPro"/>
</dbReference>
<dbReference type="PANTHER" id="PTHR43047">
    <property type="entry name" value="TWO-COMPONENT HISTIDINE PROTEIN KINASE"/>
    <property type="match status" value="1"/>
</dbReference>
<keyword evidence="13" id="KW-1185">Reference proteome</keyword>
<dbReference type="SUPFAM" id="SSF55785">
    <property type="entry name" value="PYP-like sensor domain (PAS domain)"/>
    <property type="match status" value="3"/>
</dbReference>
<dbReference type="SMART" id="SM00388">
    <property type="entry name" value="HisKA"/>
    <property type="match status" value="1"/>
</dbReference>
<dbReference type="NCBIfam" id="NF041832">
    <property type="entry name" value="near_NosP_CTERM"/>
    <property type="match status" value="1"/>
</dbReference>
<dbReference type="SUPFAM" id="SSF52172">
    <property type="entry name" value="CheY-like"/>
    <property type="match status" value="1"/>
</dbReference>
<feature type="domain" description="PAC" evidence="11">
    <location>
        <begin position="404"/>
        <end position="456"/>
    </location>
</feature>
<dbReference type="InterPro" id="IPR003594">
    <property type="entry name" value="HATPase_dom"/>
</dbReference>
<dbReference type="EC" id="2.7.13.3" evidence="2"/>
<dbReference type="SMART" id="SM00387">
    <property type="entry name" value="HATPase_c"/>
    <property type="match status" value="1"/>
</dbReference>
<dbReference type="Gene3D" id="3.40.50.2300">
    <property type="match status" value="1"/>
</dbReference>
<dbReference type="SUPFAM" id="SSF55874">
    <property type="entry name" value="ATPase domain of HSP90 chaperone/DNA topoisomerase II/histidine kinase"/>
    <property type="match status" value="1"/>
</dbReference>
<evidence type="ECO:0000313" key="13">
    <source>
        <dbReference type="Proteomes" id="UP000192920"/>
    </source>
</evidence>
<feature type="domain" description="Histidine kinase" evidence="8">
    <location>
        <begin position="499"/>
        <end position="712"/>
    </location>
</feature>
<evidence type="ECO:0000256" key="1">
    <source>
        <dbReference type="ARBA" id="ARBA00000085"/>
    </source>
</evidence>
<keyword evidence="3 6" id="KW-0597">Phosphoprotein</keyword>
<dbReference type="FunFam" id="3.30.565.10:FF:000049">
    <property type="entry name" value="Two-component sensor histidine kinase"/>
    <property type="match status" value="1"/>
</dbReference>
<dbReference type="InterPro" id="IPR003661">
    <property type="entry name" value="HisK_dim/P_dom"/>
</dbReference>
<dbReference type="InterPro" id="IPR005467">
    <property type="entry name" value="His_kinase_dom"/>
</dbReference>
<dbReference type="GO" id="GO:0005886">
    <property type="term" value="C:plasma membrane"/>
    <property type="evidence" value="ECO:0007669"/>
    <property type="project" value="TreeGrafter"/>
</dbReference>
<dbReference type="InterPro" id="IPR036097">
    <property type="entry name" value="HisK_dim/P_sf"/>
</dbReference>
<evidence type="ECO:0000256" key="3">
    <source>
        <dbReference type="ARBA" id="ARBA00022553"/>
    </source>
</evidence>
<organism evidence="12 13">
    <name type="scientific">Pseudogulbenkiania subflava DSM 22618</name>
    <dbReference type="NCBI Taxonomy" id="1123014"/>
    <lineage>
        <taxon>Bacteria</taxon>
        <taxon>Pseudomonadati</taxon>
        <taxon>Pseudomonadota</taxon>
        <taxon>Betaproteobacteria</taxon>
        <taxon>Neisseriales</taxon>
        <taxon>Chromobacteriaceae</taxon>
        <taxon>Pseudogulbenkiania</taxon>
    </lineage>
</organism>
<feature type="domain" description="Response regulatory" evidence="9">
    <location>
        <begin position="738"/>
        <end position="855"/>
    </location>
</feature>
<dbReference type="EMBL" id="FXAG01000016">
    <property type="protein sequence ID" value="SMF37322.1"/>
    <property type="molecule type" value="Genomic_DNA"/>
</dbReference>
<dbReference type="PROSITE" id="PS50113">
    <property type="entry name" value="PAC"/>
    <property type="match status" value="1"/>
</dbReference>
<evidence type="ECO:0000313" key="12">
    <source>
        <dbReference type="EMBL" id="SMF37322.1"/>
    </source>
</evidence>
<dbReference type="SMART" id="SM00448">
    <property type="entry name" value="REC"/>
    <property type="match status" value="1"/>
</dbReference>
<dbReference type="Gene3D" id="3.30.565.10">
    <property type="entry name" value="Histidine kinase-like ATPase, C-terminal domain"/>
    <property type="match status" value="1"/>
</dbReference>
<reference evidence="13" key="1">
    <citation type="submission" date="2017-04" db="EMBL/GenBank/DDBJ databases">
        <authorList>
            <person name="Varghese N."/>
            <person name="Submissions S."/>
        </authorList>
    </citation>
    <scope>NUCLEOTIDE SEQUENCE [LARGE SCALE GENOMIC DNA]</scope>
    <source>
        <strain evidence="13">DSM 22618</strain>
    </source>
</reference>
<dbReference type="STRING" id="1123014.SAMN02745746_02812"/>
<dbReference type="Pfam" id="PF00072">
    <property type="entry name" value="Response_reg"/>
    <property type="match status" value="1"/>
</dbReference>
<keyword evidence="5" id="KW-0418">Kinase</keyword>
<dbReference type="CDD" id="cd00130">
    <property type="entry name" value="PAS"/>
    <property type="match status" value="1"/>
</dbReference>
<dbReference type="NCBIfam" id="TIGR00229">
    <property type="entry name" value="sensory_box"/>
    <property type="match status" value="1"/>
</dbReference>
<evidence type="ECO:0000256" key="4">
    <source>
        <dbReference type="ARBA" id="ARBA00022679"/>
    </source>
</evidence>
<dbReference type="PANTHER" id="PTHR43047:SF9">
    <property type="entry name" value="HISTIDINE KINASE"/>
    <property type="match status" value="1"/>
</dbReference>
<accession>A0A1Y6BZD9</accession>
<dbReference type="Proteomes" id="UP000192920">
    <property type="component" value="Unassembled WGS sequence"/>
</dbReference>
<dbReference type="CDD" id="cd00156">
    <property type="entry name" value="REC"/>
    <property type="match status" value="1"/>
</dbReference>
<dbReference type="PROSITE" id="PS50112">
    <property type="entry name" value="PAS"/>
    <property type="match status" value="1"/>
</dbReference>
<evidence type="ECO:0000259" key="9">
    <source>
        <dbReference type="PROSITE" id="PS50110"/>
    </source>
</evidence>
<sequence>MARNMSEMAPRPNGAERLSALELENAKLRKINEALMRRVEQGLADNGNSFTFFQVAAELETRIQERTRALEKAMADLEASNFALQEAKLAAELAKNQLNVAVETIADGFALWDSDNRLIHCNRKFGEMFPALRPIIAPGLPFETLIRAAVAAHLIRDAEADPEGWIAQRLAVQQAPQDSLILAMSDGSWQRVSERAIAGGGRVAIYTDITEIKRQEMLLRERDLAAHSQLLHATMNSIRQGLAVFDRDGRLMEWNPRFVELTQPALAQLDEDSGVHLAEWSRCCPLGGTLEYRTPQGLTLEVQYNPMQGGGFVMSYTDISERKAAEQALRDSEAKMRLITDAMPALIAYVDNQQIYRFTNKGYESWFGVPQSEINGRSMREVLGAQLFDDRKHFVELALSGQASVFELELPAPRQHIEFARATFIPHFAADGSVLGFFALIQDITESRRAAEALQQAKEQLEVRVAERTEELSVANGRLREAIRAIEDAQQSKTRFFAAASHDLLQPLNAARLFLAALAGQELAPSVRPLVDKTGTALESVDDLINTLLEISRLDAGAVEAEPRHFPVAQLLEQVAEEFAPLAEAKSLRLQLHSSPAIIHSDWVLLGRVLRNFLSNAIRYTREGGILLGCRRQPDGLLIGVWDQGLGIPSDKLALVFHEFQRLPEHHSLCPKGMGLGLAIVSRLARRLDHRLVVRSRFGRGSLFGVVVPYGEADAVSPAPQPDPPPALAAPAQRQGATILLIDNETSILEGMSTLLTNWHYRPLAAASASEAIELLKREAVQPDAILADYHLDHGATGIEAIRTVCHHLGRAVPAALITADRSDEVRQEAEAGGWAWLGKPVRPARLRTLLAHLTQPVGE</sequence>
<evidence type="ECO:0000256" key="7">
    <source>
        <dbReference type="SAM" id="Coils"/>
    </source>
</evidence>
<dbReference type="GO" id="GO:0009927">
    <property type="term" value="F:histidine phosphotransfer kinase activity"/>
    <property type="evidence" value="ECO:0007669"/>
    <property type="project" value="TreeGrafter"/>
</dbReference>
<dbReference type="AlphaFoldDB" id="A0A1Y6BZD9"/>
<dbReference type="SMART" id="SM00091">
    <property type="entry name" value="PAS"/>
    <property type="match status" value="3"/>
</dbReference>
<evidence type="ECO:0000256" key="6">
    <source>
        <dbReference type="PROSITE-ProRule" id="PRU00169"/>
    </source>
</evidence>
<gene>
    <name evidence="12" type="ORF">SAMN02745746_02812</name>
</gene>
<dbReference type="PROSITE" id="PS50109">
    <property type="entry name" value="HIS_KIN"/>
    <property type="match status" value="1"/>
</dbReference>
<evidence type="ECO:0000259" key="8">
    <source>
        <dbReference type="PROSITE" id="PS50109"/>
    </source>
</evidence>
<dbReference type="Pfam" id="PF12860">
    <property type="entry name" value="PAS_7"/>
    <property type="match status" value="2"/>
</dbReference>
<dbReference type="InterPro" id="IPR000700">
    <property type="entry name" value="PAS-assoc_C"/>
</dbReference>
<dbReference type="PROSITE" id="PS50110">
    <property type="entry name" value="RESPONSE_REGULATORY"/>
    <property type="match status" value="1"/>
</dbReference>
<dbReference type="FunFam" id="1.10.287.130:FF:000063">
    <property type="entry name" value="Hybrid sensor histidine kinase/response regulator"/>
    <property type="match status" value="1"/>
</dbReference>
<proteinExistence type="predicted"/>
<dbReference type="Gene3D" id="1.10.287.130">
    <property type="match status" value="1"/>
</dbReference>